<evidence type="ECO:0000313" key="2">
    <source>
        <dbReference type="EMBL" id="OZI37613.1"/>
    </source>
</evidence>
<dbReference type="OrthoDB" id="8678624at2"/>
<evidence type="ECO:0000256" key="1">
    <source>
        <dbReference type="SAM" id="MobiDB-lite"/>
    </source>
</evidence>
<keyword evidence="3" id="KW-1185">Reference proteome</keyword>
<accession>A0A261SMS5</accession>
<reference evidence="3" key="1">
    <citation type="submission" date="2017-05" db="EMBL/GenBank/DDBJ databases">
        <title>Complete and WGS of Bordetella genogroups.</title>
        <authorList>
            <person name="Spilker T."/>
            <person name="Lipuma J."/>
        </authorList>
    </citation>
    <scope>NUCLEOTIDE SEQUENCE [LARGE SCALE GENOMIC DNA]</scope>
    <source>
        <strain evidence="3">AU16122</strain>
    </source>
</reference>
<protein>
    <submittedName>
        <fullName evidence="2">Uncharacterized protein</fullName>
    </submittedName>
</protein>
<gene>
    <name evidence="2" type="ORF">CAL29_04235</name>
</gene>
<dbReference type="AlphaFoldDB" id="A0A261SMS5"/>
<comment type="caution">
    <text evidence="2">The sequence shown here is derived from an EMBL/GenBank/DDBJ whole genome shotgun (WGS) entry which is preliminary data.</text>
</comment>
<evidence type="ECO:0000313" key="3">
    <source>
        <dbReference type="Proteomes" id="UP000216020"/>
    </source>
</evidence>
<sequence>MNRRIFLRGGTLGVGLAALSTLTFFKAKGEQMSEIRFDLGKNIVETAKHSGVPAFQTGNVDGLVSYSVANVPPQVTAVYTRPGYEIRWQQLFAFTLYADKKRSPDMFVESVTLQHRADFKSHAEAQAFVMQTFRQFKQGKWKRAFPEGVARLTGRSSLLDENGKVDGYASSPDPDYEMSPEDWQALMHLGAQWSWSGDGILASLDVSTTGAGTDGAPAYSMGLSFDIEKIQNEILQKNVEYENKQLAAQGVDIAARDRKTKEEREVRNKRLEENAIKRGDKVLPQSP</sequence>
<organism evidence="2 3">
    <name type="scientific">Bordetella genomosp. 10</name>
    <dbReference type="NCBI Taxonomy" id="1416804"/>
    <lineage>
        <taxon>Bacteria</taxon>
        <taxon>Pseudomonadati</taxon>
        <taxon>Pseudomonadota</taxon>
        <taxon>Betaproteobacteria</taxon>
        <taxon>Burkholderiales</taxon>
        <taxon>Alcaligenaceae</taxon>
        <taxon>Bordetella</taxon>
    </lineage>
</organism>
<dbReference type="RefSeq" id="WP_094851715.1">
    <property type="nucleotide sequence ID" value="NZ_NEVM01000001.1"/>
</dbReference>
<name>A0A261SMS5_9BORD</name>
<feature type="compositionally biased region" description="Basic and acidic residues" evidence="1">
    <location>
        <begin position="257"/>
        <end position="281"/>
    </location>
</feature>
<proteinExistence type="predicted"/>
<dbReference type="EMBL" id="NEVM01000001">
    <property type="protein sequence ID" value="OZI37613.1"/>
    <property type="molecule type" value="Genomic_DNA"/>
</dbReference>
<feature type="region of interest" description="Disordered" evidence="1">
    <location>
        <begin position="257"/>
        <end position="287"/>
    </location>
</feature>
<dbReference type="Proteomes" id="UP000216020">
    <property type="component" value="Unassembled WGS sequence"/>
</dbReference>